<dbReference type="GO" id="GO:0005789">
    <property type="term" value="C:endoplasmic reticulum membrane"/>
    <property type="evidence" value="ECO:0007669"/>
    <property type="project" value="UniProtKB-SubCell"/>
</dbReference>
<feature type="compositionally biased region" description="Low complexity" evidence="7">
    <location>
        <begin position="143"/>
        <end position="155"/>
    </location>
</feature>
<dbReference type="AlphaFoldDB" id="A0A1Y2DB97"/>
<dbReference type="GO" id="GO:0005773">
    <property type="term" value="C:vacuole"/>
    <property type="evidence" value="ECO:0007669"/>
    <property type="project" value="GOC"/>
</dbReference>
<dbReference type="PANTHER" id="PTHR13505">
    <property type="entry name" value="TRANSMEMBRANE PROTEIN 208"/>
    <property type="match status" value="1"/>
</dbReference>
<evidence type="ECO:0000313" key="9">
    <source>
        <dbReference type="EMBL" id="ORY56540.1"/>
    </source>
</evidence>
<dbReference type="GO" id="GO:0006624">
    <property type="term" value="P:vacuolar protein processing"/>
    <property type="evidence" value="ECO:0007669"/>
    <property type="project" value="TreeGrafter"/>
</dbReference>
<dbReference type="InterPro" id="IPR008506">
    <property type="entry name" value="SND2/TMEM208"/>
</dbReference>
<name>A0A1Y2DB97_9BASI</name>
<dbReference type="Proteomes" id="UP000193467">
    <property type="component" value="Unassembled WGS sequence"/>
</dbReference>
<evidence type="ECO:0000313" key="10">
    <source>
        <dbReference type="Proteomes" id="UP000193467"/>
    </source>
</evidence>
<gene>
    <name evidence="9" type="ORF">BCR35DRAFT_284110</name>
</gene>
<dbReference type="PANTHER" id="PTHR13505:SF7">
    <property type="entry name" value="TRANSMEMBRANE PROTEIN 208"/>
    <property type="match status" value="1"/>
</dbReference>
<keyword evidence="5 8" id="KW-1133">Transmembrane helix</keyword>
<proteinExistence type="inferred from homology"/>
<keyword evidence="6 8" id="KW-0472">Membrane</keyword>
<feature type="transmembrane region" description="Helical" evidence="8">
    <location>
        <begin position="20"/>
        <end position="38"/>
    </location>
</feature>
<feature type="region of interest" description="Disordered" evidence="7">
    <location>
        <begin position="138"/>
        <end position="178"/>
    </location>
</feature>
<sequence length="178" mass="19905">MAKGNAKRVAAANAQTIKQLRLGFAISGAIYLLHLFIFRSGRTWRRAFLFSFTEIIAVVLWQQLEGMAKRTDELAAPGLTSYIFDVIYVTWFVHVATALISTKFWYLYLVIPSYAIYRLVKFALPYVWPSAASPSTAGQVPNAPHAAATPAAETETLSKRQAKIKAREEKGGVRMSYR</sequence>
<evidence type="ECO:0000256" key="2">
    <source>
        <dbReference type="ARBA" id="ARBA00009950"/>
    </source>
</evidence>
<comment type="similarity">
    <text evidence="2">Belongs to the TMEM208 family.</text>
</comment>
<dbReference type="FunCoup" id="A0A1Y2DB97">
    <property type="interactions" value="3"/>
</dbReference>
<dbReference type="InParanoid" id="A0A1Y2DB97"/>
<accession>A0A1Y2DB97</accession>
<comment type="subcellular location">
    <subcellularLocation>
        <location evidence="1">Endoplasmic reticulum membrane</location>
        <topology evidence="1">Multi-pass membrane protein</topology>
    </subcellularLocation>
</comment>
<evidence type="ECO:0000256" key="6">
    <source>
        <dbReference type="ARBA" id="ARBA00023136"/>
    </source>
</evidence>
<evidence type="ECO:0000256" key="7">
    <source>
        <dbReference type="SAM" id="MobiDB-lite"/>
    </source>
</evidence>
<protein>
    <recommendedName>
        <fullName evidence="11">DUF788-domain-containing protein</fullName>
    </recommendedName>
</protein>
<comment type="caution">
    <text evidence="9">The sequence shown here is derived from an EMBL/GenBank/DDBJ whole genome shotgun (WGS) entry which is preliminary data.</text>
</comment>
<keyword evidence="10" id="KW-1185">Reference proteome</keyword>
<evidence type="ECO:0000256" key="8">
    <source>
        <dbReference type="SAM" id="Phobius"/>
    </source>
</evidence>
<dbReference type="EMBL" id="MCGR01000085">
    <property type="protein sequence ID" value="ORY56540.1"/>
    <property type="molecule type" value="Genomic_DNA"/>
</dbReference>
<evidence type="ECO:0000256" key="1">
    <source>
        <dbReference type="ARBA" id="ARBA00004477"/>
    </source>
</evidence>
<evidence type="ECO:0000256" key="4">
    <source>
        <dbReference type="ARBA" id="ARBA00022824"/>
    </source>
</evidence>
<evidence type="ECO:0000256" key="3">
    <source>
        <dbReference type="ARBA" id="ARBA00022692"/>
    </source>
</evidence>
<evidence type="ECO:0000256" key="5">
    <source>
        <dbReference type="ARBA" id="ARBA00022989"/>
    </source>
</evidence>
<evidence type="ECO:0008006" key="11">
    <source>
        <dbReference type="Google" id="ProtNLM"/>
    </source>
</evidence>
<keyword evidence="4" id="KW-0256">Endoplasmic reticulum</keyword>
<reference evidence="9 10" key="1">
    <citation type="submission" date="2016-07" db="EMBL/GenBank/DDBJ databases">
        <title>Pervasive Adenine N6-methylation of Active Genes in Fungi.</title>
        <authorList>
            <consortium name="DOE Joint Genome Institute"/>
            <person name="Mondo S.J."/>
            <person name="Dannebaum R.O."/>
            <person name="Kuo R.C."/>
            <person name="Labutti K."/>
            <person name="Haridas S."/>
            <person name="Kuo A."/>
            <person name="Salamov A."/>
            <person name="Ahrendt S.R."/>
            <person name="Lipzen A."/>
            <person name="Sullivan W."/>
            <person name="Andreopoulos W.B."/>
            <person name="Clum A."/>
            <person name="Lindquist E."/>
            <person name="Daum C."/>
            <person name="Ramamoorthy G.K."/>
            <person name="Gryganskyi A."/>
            <person name="Culley D."/>
            <person name="Magnuson J.K."/>
            <person name="James T.Y."/>
            <person name="O'Malley M.A."/>
            <person name="Stajich J.E."/>
            <person name="Spatafora J.W."/>
            <person name="Visel A."/>
            <person name="Grigoriev I.V."/>
        </authorList>
    </citation>
    <scope>NUCLEOTIDE SEQUENCE [LARGE SCALE GENOMIC DNA]</scope>
    <source>
        <strain evidence="9 10">62-1032</strain>
    </source>
</reference>
<dbReference type="STRING" id="106004.A0A1Y2DB97"/>
<keyword evidence="3 8" id="KW-0812">Transmembrane</keyword>
<dbReference type="Pfam" id="PF05620">
    <property type="entry name" value="TMEM208_SND2"/>
    <property type="match status" value="1"/>
</dbReference>
<organism evidence="9 10">
    <name type="scientific">Leucosporidium creatinivorum</name>
    <dbReference type="NCBI Taxonomy" id="106004"/>
    <lineage>
        <taxon>Eukaryota</taxon>
        <taxon>Fungi</taxon>
        <taxon>Dikarya</taxon>
        <taxon>Basidiomycota</taxon>
        <taxon>Pucciniomycotina</taxon>
        <taxon>Microbotryomycetes</taxon>
        <taxon>Leucosporidiales</taxon>
        <taxon>Leucosporidium</taxon>
    </lineage>
</organism>
<dbReference type="OrthoDB" id="10012212at2759"/>